<keyword evidence="4" id="KW-0233">DNA recombination</keyword>
<dbReference type="InterPro" id="IPR011010">
    <property type="entry name" value="DNA_brk_join_enz"/>
</dbReference>
<evidence type="ECO:0000256" key="2">
    <source>
        <dbReference type="ARBA" id="ARBA00022908"/>
    </source>
</evidence>
<name>A0ABS5ZUH0_9PROT</name>
<evidence type="ECO:0000256" key="3">
    <source>
        <dbReference type="ARBA" id="ARBA00023125"/>
    </source>
</evidence>
<evidence type="ECO:0000259" key="5">
    <source>
        <dbReference type="PROSITE" id="PS51898"/>
    </source>
</evidence>
<protein>
    <submittedName>
        <fullName evidence="6">Site-specific integrase</fullName>
    </submittedName>
</protein>
<evidence type="ECO:0000313" key="7">
    <source>
        <dbReference type="Proteomes" id="UP000755654"/>
    </source>
</evidence>
<dbReference type="RefSeq" id="WP_215882481.1">
    <property type="nucleotide sequence ID" value="NZ_JAAOMP010000013.1"/>
</dbReference>
<dbReference type="InterPro" id="IPR050090">
    <property type="entry name" value="Tyrosine_recombinase_XerCD"/>
</dbReference>
<keyword evidence="2" id="KW-0229">DNA integration</keyword>
<evidence type="ECO:0000256" key="4">
    <source>
        <dbReference type="ARBA" id="ARBA00023172"/>
    </source>
</evidence>
<organism evidence="6 7">
    <name type="scientific">Acidithiobacillus sulfurivorans</name>
    <dbReference type="NCBI Taxonomy" id="1958756"/>
    <lineage>
        <taxon>Bacteria</taxon>
        <taxon>Pseudomonadati</taxon>
        <taxon>Pseudomonadota</taxon>
        <taxon>Acidithiobacillia</taxon>
        <taxon>Acidithiobacillales</taxon>
        <taxon>Acidithiobacillaceae</taxon>
        <taxon>Acidithiobacillus</taxon>
    </lineage>
</organism>
<dbReference type="Proteomes" id="UP000755654">
    <property type="component" value="Unassembled WGS sequence"/>
</dbReference>
<feature type="domain" description="Tyr recombinase" evidence="5">
    <location>
        <begin position="530"/>
        <end position="773"/>
    </location>
</feature>
<dbReference type="Gene3D" id="1.10.443.10">
    <property type="entry name" value="Intergrase catalytic core"/>
    <property type="match status" value="1"/>
</dbReference>
<evidence type="ECO:0000256" key="1">
    <source>
        <dbReference type="ARBA" id="ARBA00008857"/>
    </source>
</evidence>
<evidence type="ECO:0000313" key="6">
    <source>
        <dbReference type="EMBL" id="MBU2758676.1"/>
    </source>
</evidence>
<dbReference type="InterPro" id="IPR013762">
    <property type="entry name" value="Integrase-like_cat_sf"/>
</dbReference>
<reference evidence="6 7" key="1">
    <citation type="journal article" date="2021" name="ISME J.">
        <title>Genomic evolution of the class Acidithiobacillia: deep-branching Proteobacteria living in extreme acidic conditions.</title>
        <authorList>
            <person name="Moya-Beltran A."/>
            <person name="Beard S."/>
            <person name="Rojas-Villalobos C."/>
            <person name="Issotta F."/>
            <person name="Gallardo Y."/>
            <person name="Ulloa R."/>
            <person name="Giaveno A."/>
            <person name="Degli Esposti M."/>
            <person name="Johnson D.B."/>
            <person name="Quatrini R."/>
        </authorList>
    </citation>
    <scope>NUCLEOTIDE SEQUENCE [LARGE SCALE GENOMIC DNA]</scope>
    <source>
        <strain evidence="6 7">RW2</strain>
    </source>
</reference>
<comment type="similarity">
    <text evidence="1">Belongs to the 'phage' integrase family.</text>
</comment>
<comment type="caution">
    <text evidence="6">The sequence shown here is derived from an EMBL/GenBank/DDBJ whole genome shotgun (WGS) entry which is preliminary data.</text>
</comment>
<keyword evidence="7" id="KW-1185">Reference proteome</keyword>
<proteinExistence type="inferred from homology"/>
<sequence length="1094" mass="125226">MLQIPAAKRGQFLFGEAEIREYELWLLRESDSAYAGKRRAEGLPYRTFLNNLQGDVTYSSVSDENRESLATALHDRILETYAPAGGEKQSADIKSGLKSGLKSRLRAQAKCLQYFSLLIRRGNQASLWTWCPPAVPMMLEREATPFRQQALADYQQVCNARTLLKQAMQQGHPRRDGASEESQAYCEGEILLAALLFGGLGEMAALKRLLSMLRGRCALVHFESAGLTFWDLQIPMSRGGVRLRRWFPDPFSEILILRYLQVFPRPDNAENMVQQRTSGISAQEIQRIMTLPLRKWPRIGRRHLQIRALFRGMTQAARLELPQFLGAYALGDLDAHALDRKCWWRIHGYSEGPQAEISGAKEIIPNKADAALESAPEVVEGVVTVAWLRALRQALRAKNRPNALKLLKDSLEQENVSDPLGQRMFAWAVHLLKEGSSYRHRLEMTTIRRYVSRLAALMLQVLENTPLVESFGDPSWRQLYEDLLEQVDTVHQRVHLIRAIREWHQFLVERQGVDPLLLQDLGGFQMDVIPDARVISEVEYVCLKKRLQDGRHALHHHQLPDLLTLVAILGYRCGLRRMEVLRLRMTDCHLEGQARLLIRPFSERRLKTRNATRALPLDVLLENDELELLRKWIAYRGESGAVLGEEYLFVLPEIGHNPIAQETAMSRIHADMRAVTGDQRLHFHHLRHSFANQILWKLMLADIEPQHLPLPYRREQNSARVFRQRLLGVDHATRKQLYAIAALLGHSGPEISMNHYLHNLDLILALHLRAQVAEAHSVREWLAILAGQLHEKTIYRAYKHEGMDGLLSRLRIKMPDTLQIPESLQEDGMFQAVSSETASAKSAGASKTRILENLWYLLLQGFTQSAAIADPQKAGDEMFWQPIAEDVDYTAQQLARMARKAQDIFALKSRMGPRHKSLKIPQFGKGTLKIPLPPRPLTRNDQEHLKNMLPGFWAMMDKDPALLRRTLDAYLKRAWRSEPGSLLMKSPDDAKEVALAQAYKQLLLQLGISPRNIRYLSFDHEKQRSRWRQSWREALHLNKRDVIQVKHAFEKWESTEASWLQIQPVFERAGRQAQGMSPAFSYLMVMGAMVLAGL</sequence>
<dbReference type="EMBL" id="JAAOMP010000013">
    <property type="protein sequence ID" value="MBU2758676.1"/>
    <property type="molecule type" value="Genomic_DNA"/>
</dbReference>
<dbReference type="InterPro" id="IPR002104">
    <property type="entry name" value="Integrase_catalytic"/>
</dbReference>
<dbReference type="PROSITE" id="PS51898">
    <property type="entry name" value="TYR_RECOMBINASE"/>
    <property type="match status" value="1"/>
</dbReference>
<dbReference type="PANTHER" id="PTHR30349">
    <property type="entry name" value="PHAGE INTEGRASE-RELATED"/>
    <property type="match status" value="1"/>
</dbReference>
<keyword evidence="3" id="KW-0238">DNA-binding</keyword>
<accession>A0ABS5ZUH0</accession>
<gene>
    <name evidence="6" type="ORF">HAP95_00350</name>
</gene>
<dbReference type="SUPFAM" id="SSF56349">
    <property type="entry name" value="DNA breaking-rejoining enzymes"/>
    <property type="match status" value="1"/>
</dbReference>
<dbReference type="Pfam" id="PF00589">
    <property type="entry name" value="Phage_integrase"/>
    <property type="match status" value="1"/>
</dbReference>
<dbReference type="PANTHER" id="PTHR30349:SF41">
    <property type="entry name" value="INTEGRASE_RECOMBINASE PROTEIN MJ0367-RELATED"/>
    <property type="match status" value="1"/>
</dbReference>